<dbReference type="PANTHER" id="PTHR36435">
    <property type="entry name" value="SLR1288 PROTEIN"/>
    <property type="match status" value="1"/>
</dbReference>
<dbReference type="InterPro" id="IPR003675">
    <property type="entry name" value="Rce1/LyrA-like_dom"/>
</dbReference>
<keyword evidence="1" id="KW-0472">Membrane</keyword>
<feature type="transmembrane region" description="Helical" evidence="1">
    <location>
        <begin position="219"/>
        <end position="237"/>
    </location>
</feature>
<feature type="domain" description="CAAX prenyl protease 2/Lysostaphin resistance protein A-like" evidence="2">
    <location>
        <begin position="110"/>
        <end position="208"/>
    </location>
</feature>
<dbReference type="GO" id="GO:0080120">
    <property type="term" value="P:CAAX-box protein maturation"/>
    <property type="evidence" value="ECO:0007669"/>
    <property type="project" value="UniProtKB-ARBA"/>
</dbReference>
<feature type="transmembrane region" description="Helical" evidence="1">
    <location>
        <begin position="45"/>
        <end position="66"/>
    </location>
</feature>
<keyword evidence="3" id="KW-0645">Protease</keyword>
<keyword evidence="4" id="KW-1185">Reference proteome</keyword>
<evidence type="ECO:0000313" key="4">
    <source>
        <dbReference type="Proteomes" id="UP000279446"/>
    </source>
</evidence>
<dbReference type="GO" id="GO:0006508">
    <property type="term" value="P:proteolysis"/>
    <property type="evidence" value="ECO:0007669"/>
    <property type="project" value="UniProtKB-KW"/>
</dbReference>
<reference evidence="3 4" key="1">
    <citation type="submission" date="2018-12" db="EMBL/GenBank/DDBJ databases">
        <authorList>
            <person name="Sun L."/>
            <person name="Chen Z."/>
        </authorList>
    </citation>
    <scope>NUCLEOTIDE SEQUENCE [LARGE SCALE GENOMIC DNA]</scope>
    <source>
        <strain evidence="3 4">DSM 15890</strain>
    </source>
</reference>
<comment type="caution">
    <text evidence="3">The sequence shown here is derived from an EMBL/GenBank/DDBJ whole genome shotgun (WGS) entry which is preliminary data.</text>
</comment>
<feature type="transmembrane region" description="Helical" evidence="1">
    <location>
        <begin position="195"/>
        <end position="213"/>
    </location>
</feature>
<dbReference type="AlphaFoldDB" id="A0A3S1C7M0"/>
<feature type="transmembrane region" description="Helical" evidence="1">
    <location>
        <begin position="142"/>
        <end position="163"/>
    </location>
</feature>
<name>A0A3S1C7M0_9BACL</name>
<evidence type="ECO:0000256" key="1">
    <source>
        <dbReference type="SAM" id="Phobius"/>
    </source>
</evidence>
<keyword evidence="1" id="KW-1133">Transmembrane helix</keyword>
<dbReference type="PANTHER" id="PTHR36435:SF1">
    <property type="entry name" value="CAAX AMINO TERMINAL PROTEASE FAMILY PROTEIN"/>
    <property type="match status" value="1"/>
</dbReference>
<dbReference type="EMBL" id="RZNY01000013">
    <property type="protein sequence ID" value="RUT45190.1"/>
    <property type="molecule type" value="Genomic_DNA"/>
</dbReference>
<dbReference type="GO" id="GO:0008237">
    <property type="term" value="F:metallopeptidase activity"/>
    <property type="evidence" value="ECO:0007669"/>
    <property type="project" value="UniProtKB-KW"/>
</dbReference>
<evidence type="ECO:0000313" key="3">
    <source>
        <dbReference type="EMBL" id="RUT45190.1"/>
    </source>
</evidence>
<gene>
    <name evidence="3" type="ORF">EJP82_16040</name>
</gene>
<dbReference type="InterPro" id="IPR052710">
    <property type="entry name" value="CAAX_protease"/>
</dbReference>
<evidence type="ECO:0000259" key="2">
    <source>
        <dbReference type="Pfam" id="PF02517"/>
    </source>
</evidence>
<keyword evidence="3" id="KW-0378">Hydrolase</keyword>
<keyword evidence="3" id="KW-0482">Metalloprotease</keyword>
<keyword evidence="1" id="KW-0812">Transmembrane</keyword>
<dbReference type="RefSeq" id="WP_127193082.1">
    <property type="nucleotide sequence ID" value="NZ_RZNY01000013.1"/>
</dbReference>
<organism evidence="3 4">
    <name type="scientific">Paenibacillus anaericanus</name>
    <dbReference type="NCBI Taxonomy" id="170367"/>
    <lineage>
        <taxon>Bacteria</taxon>
        <taxon>Bacillati</taxon>
        <taxon>Bacillota</taxon>
        <taxon>Bacilli</taxon>
        <taxon>Bacillales</taxon>
        <taxon>Paenibacillaceae</taxon>
        <taxon>Paenibacillus</taxon>
    </lineage>
</organism>
<sequence length="251" mass="27538">MSQTQSNKSSFFVKRPILFVIIVEVLLLFVVTVGGAIATIKELDYTSAIWVSFTPIALALIIYLTWTKKWGSVGFRSLSTIPKRNWLYYFPLILVLIIIGIEGFDGVTLSKVIQFVSFTLLVGFVEETVYRGLILKAMLNKSVTAAVVTSSLLFAFTHALNLISGQDAASTAVQIVYSLLVGAVLALLMVRDGNILPLILFHFLHNLIQFLGIESTGVNYFDLIALAVLAIYTVILIKSLDMKKVVGSIAA</sequence>
<proteinExistence type="predicted"/>
<accession>A0A3S1C7M0</accession>
<feature type="transmembrane region" description="Helical" evidence="1">
    <location>
        <begin position="112"/>
        <end position="130"/>
    </location>
</feature>
<feature type="transmembrane region" description="Helical" evidence="1">
    <location>
        <begin position="86"/>
        <end position="106"/>
    </location>
</feature>
<dbReference type="Pfam" id="PF02517">
    <property type="entry name" value="Rce1-like"/>
    <property type="match status" value="1"/>
</dbReference>
<protein>
    <submittedName>
        <fullName evidence="3">CPBP family intramembrane metalloprotease</fullName>
    </submittedName>
</protein>
<feature type="transmembrane region" description="Helical" evidence="1">
    <location>
        <begin position="169"/>
        <end position="188"/>
    </location>
</feature>
<dbReference type="Proteomes" id="UP000279446">
    <property type="component" value="Unassembled WGS sequence"/>
</dbReference>
<dbReference type="OrthoDB" id="371054at2"/>
<feature type="transmembrane region" description="Helical" evidence="1">
    <location>
        <begin position="17"/>
        <end position="39"/>
    </location>
</feature>
<dbReference type="GO" id="GO:0004175">
    <property type="term" value="F:endopeptidase activity"/>
    <property type="evidence" value="ECO:0007669"/>
    <property type="project" value="UniProtKB-ARBA"/>
</dbReference>